<dbReference type="GO" id="GO:0008270">
    <property type="term" value="F:zinc ion binding"/>
    <property type="evidence" value="ECO:0007669"/>
    <property type="project" value="UniProtKB-KW"/>
</dbReference>
<keyword evidence="6" id="KW-0863">Zinc-finger</keyword>
<organism evidence="9 10">
    <name type="scientific">Stachybotrys elegans</name>
    <dbReference type="NCBI Taxonomy" id="80388"/>
    <lineage>
        <taxon>Eukaryota</taxon>
        <taxon>Fungi</taxon>
        <taxon>Dikarya</taxon>
        <taxon>Ascomycota</taxon>
        <taxon>Pezizomycotina</taxon>
        <taxon>Sordariomycetes</taxon>
        <taxon>Hypocreomycetidae</taxon>
        <taxon>Hypocreales</taxon>
        <taxon>Stachybotryaceae</taxon>
        <taxon>Stachybotrys</taxon>
    </lineage>
</organism>
<keyword evidence="1" id="KW-0479">Metal-binding</keyword>
<dbReference type="OrthoDB" id="654211at2759"/>
<dbReference type="Pfam" id="PF00172">
    <property type="entry name" value="Zn_clus"/>
    <property type="match status" value="1"/>
</dbReference>
<dbReference type="PROSITE" id="PS50157">
    <property type="entry name" value="ZINC_FINGER_C2H2_2"/>
    <property type="match status" value="2"/>
</dbReference>
<protein>
    <recommendedName>
        <fullName evidence="11">Zn(2)-C6 fungal-type domain-containing protein</fullName>
    </recommendedName>
</protein>
<dbReference type="InterPro" id="IPR007219">
    <property type="entry name" value="XnlR_reg_dom"/>
</dbReference>
<dbReference type="Proteomes" id="UP000813444">
    <property type="component" value="Unassembled WGS sequence"/>
</dbReference>
<dbReference type="GO" id="GO:0000981">
    <property type="term" value="F:DNA-binding transcription factor activity, RNA polymerase II-specific"/>
    <property type="evidence" value="ECO:0007669"/>
    <property type="project" value="InterPro"/>
</dbReference>
<evidence type="ECO:0000256" key="2">
    <source>
        <dbReference type="ARBA" id="ARBA00022833"/>
    </source>
</evidence>
<evidence type="ECO:0000259" key="8">
    <source>
        <dbReference type="PROSITE" id="PS50157"/>
    </source>
</evidence>
<dbReference type="SUPFAM" id="SSF57701">
    <property type="entry name" value="Zn2/Cys6 DNA-binding domain"/>
    <property type="match status" value="1"/>
</dbReference>
<dbReference type="SMART" id="SM00355">
    <property type="entry name" value="ZnF_C2H2"/>
    <property type="match status" value="2"/>
</dbReference>
<dbReference type="PANTHER" id="PTHR47660:SF2">
    <property type="entry name" value="TRANSCRIPTION FACTOR WITH C2H2 AND ZN(2)-CYS(6) DNA BINDING DOMAIN (EUROFUNG)"/>
    <property type="match status" value="1"/>
</dbReference>
<dbReference type="Gene3D" id="4.10.240.10">
    <property type="entry name" value="Zn(2)-C6 fungal-type DNA-binding domain"/>
    <property type="match status" value="1"/>
</dbReference>
<evidence type="ECO:0000313" key="9">
    <source>
        <dbReference type="EMBL" id="KAH7305514.1"/>
    </source>
</evidence>
<evidence type="ECO:0000259" key="7">
    <source>
        <dbReference type="PROSITE" id="PS50048"/>
    </source>
</evidence>
<evidence type="ECO:0000256" key="6">
    <source>
        <dbReference type="PROSITE-ProRule" id="PRU00042"/>
    </source>
</evidence>
<evidence type="ECO:0000256" key="3">
    <source>
        <dbReference type="ARBA" id="ARBA00023015"/>
    </source>
</evidence>
<dbReference type="InterPro" id="IPR013087">
    <property type="entry name" value="Znf_C2H2_type"/>
</dbReference>
<dbReference type="AlphaFoldDB" id="A0A8K0SE06"/>
<sequence length="656" mass="73162">MTRYTARMSTPPKPPRHRCHCGKEFIHRSHLRRHESSHTQASFACHICSRSFVRRDVYTRHLKLHDSGASCREKGQKACDVCRKNKQRCNGDVPCLSCVSKGIACTYPSPTSSKPCSVTAGDDINPSLSPDILSSQRTNLHTPRVKEGLEVIILQIASVHGQILGSEKSIQAWMASSIATYFGRFHERWPIIHAPIFDKGTESALLVGSVILLGSWQRESRQRSQFLVAFHQSMMSQLLPLMKSLALDSDNPQWPYAVYQAAVLNVIFAVEALSQDLISGAVSLLSLVIESFRYHGIFRSEAVDRHQKQLFTSKGLPWLRIGQERWKRLAAAILKIGSIISIIHNKRHLLKEGDVTLSIPATFAMWNSHAYTTFYERLKTEPKDRQGISMDMVIKETPALIPSGTLLEDIELGLAGASISLSQEHAETNAVANRLQYWKASLDRVKSFLCETPNFEEPGSFLLRAYSGNEDKDGKCTQVIARIRSLYLGTLAMHCLLSLRLYSRPIPTGPSLPAPMETSVLQDLQLDISSELRAWAASSTGRHAFSHSMSFLQEARNAATAQQPDSAPDPLIKIAVSHGFAVVSAWFRATDNICLQEGRCAGLNSILDWDDGQDRREWLQKGGNLAVDGCRTCHCSKDKWLSSFQSVYMQLTDEGT</sequence>
<evidence type="ECO:0000313" key="10">
    <source>
        <dbReference type="Proteomes" id="UP000813444"/>
    </source>
</evidence>
<dbReference type="SUPFAM" id="SSF57667">
    <property type="entry name" value="beta-beta-alpha zinc fingers"/>
    <property type="match status" value="1"/>
</dbReference>
<dbReference type="GO" id="GO:0006351">
    <property type="term" value="P:DNA-templated transcription"/>
    <property type="evidence" value="ECO:0007669"/>
    <property type="project" value="InterPro"/>
</dbReference>
<keyword evidence="4" id="KW-0804">Transcription</keyword>
<keyword evidence="10" id="KW-1185">Reference proteome</keyword>
<dbReference type="PANTHER" id="PTHR47660">
    <property type="entry name" value="TRANSCRIPTION FACTOR WITH C2H2 AND ZN(2)-CYS(6) DNA BINDING DOMAIN (EUROFUNG)-RELATED-RELATED"/>
    <property type="match status" value="1"/>
</dbReference>
<reference evidence="9" key="1">
    <citation type="journal article" date="2021" name="Nat. Commun.">
        <title>Genetic determinants of endophytism in the Arabidopsis root mycobiome.</title>
        <authorList>
            <person name="Mesny F."/>
            <person name="Miyauchi S."/>
            <person name="Thiergart T."/>
            <person name="Pickel B."/>
            <person name="Atanasova L."/>
            <person name="Karlsson M."/>
            <person name="Huettel B."/>
            <person name="Barry K.W."/>
            <person name="Haridas S."/>
            <person name="Chen C."/>
            <person name="Bauer D."/>
            <person name="Andreopoulos W."/>
            <person name="Pangilinan J."/>
            <person name="LaButti K."/>
            <person name="Riley R."/>
            <person name="Lipzen A."/>
            <person name="Clum A."/>
            <person name="Drula E."/>
            <person name="Henrissat B."/>
            <person name="Kohler A."/>
            <person name="Grigoriev I.V."/>
            <person name="Martin F.M."/>
            <person name="Hacquard S."/>
        </authorList>
    </citation>
    <scope>NUCLEOTIDE SEQUENCE</scope>
    <source>
        <strain evidence="9">MPI-CAGE-CH-0235</strain>
    </source>
</reference>
<dbReference type="GO" id="GO:0003677">
    <property type="term" value="F:DNA binding"/>
    <property type="evidence" value="ECO:0007669"/>
    <property type="project" value="InterPro"/>
</dbReference>
<dbReference type="EMBL" id="JAGPNK010000018">
    <property type="protein sequence ID" value="KAH7305514.1"/>
    <property type="molecule type" value="Genomic_DNA"/>
</dbReference>
<dbReference type="PROSITE" id="PS50048">
    <property type="entry name" value="ZN2_CY6_FUNGAL_2"/>
    <property type="match status" value="1"/>
</dbReference>
<evidence type="ECO:0008006" key="11">
    <source>
        <dbReference type="Google" id="ProtNLM"/>
    </source>
</evidence>
<dbReference type="CDD" id="cd00067">
    <property type="entry name" value="GAL4"/>
    <property type="match status" value="1"/>
</dbReference>
<evidence type="ECO:0000256" key="4">
    <source>
        <dbReference type="ARBA" id="ARBA00023163"/>
    </source>
</evidence>
<comment type="caution">
    <text evidence="9">The sequence shown here is derived from an EMBL/GenBank/DDBJ whole genome shotgun (WGS) entry which is preliminary data.</text>
</comment>
<dbReference type="PROSITE" id="PS00463">
    <property type="entry name" value="ZN2_CY6_FUNGAL_1"/>
    <property type="match status" value="1"/>
</dbReference>
<feature type="domain" description="Zn(2)-C6 fungal-type" evidence="7">
    <location>
        <begin position="78"/>
        <end position="107"/>
    </location>
</feature>
<dbReference type="PROSITE" id="PS00028">
    <property type="entry name" value="ZINC_FINGER_C2H2_1"/>
    <property type="match status" value="1"/>
</dbReference>
<dbReference type="InterPro" id="IPR036864">
    <property type="entry name" value="Zn2-C6_fun-type_DNA-bd_sf"/>
</dbReference>
<accession>A0A8K0SE06</accession>
<dbReference type="InterPro" id="IPR001138">
    <property type="entry name" value="Zn2Cys6_DnaBD"/>
</dbReference>
<keyword evidence="2" id="KW-0862">Zinc</keyword>
<evidence type="ECO:0000256" key="5">
    <source>
        <dbReference type="ARBA" id="ARBA00023242"/>
    </source>
</evidence>
<keyword evidence="5" id="KW-0539">Nucleus</keyword>
<proteinExistence type="predicted"/>
<evidence type="ECO:0000256" key="1">
    <source>
        <dbReference type="ARBA" id="ARBA00022723"/>
    </source>
</evidence>
<dbReference type="SMART" id="SM00066">
    <property type="entry name" value="GAL4"/>
    <property type="match status" value="1"/>
</dbReference>
<gene>
    <name evidence="9" type="ORF">B0I35DRAFT_443923</name>
</gene>
<feature type="domain" description="C2H2-type" evidence="8">
    <location>
        <begin position="17"/>
        <end position="39"/>
    </location>
</feature>
<dbReference type="Pfam" id="PF04082">
    <property type="entry name" value="Fungal_trans"/>
    <property type="match status" value="1"/>
</dbReference>
<dbReference type="InterPro" id="IPR036236">
    <property type="entry name" value="Znf_C2H2_sf"/>
</dbReference>
<dbReference type="Gene3D" id="3.30.160.60">
    <property type="entry name" value="Classic Zinc Finger"/>
    <property type="match status" value="1"/>
</dbReference>
<name>A0A8K0SE06_9HYPO</name>
<feature type="domain" description="C2H2-type" evidence="8">
    <location>
        <begin position="43"/>
        <end position="70"/>
    </location>
</feature>
<keyword evidence="3" id="KW-0805">Transcription regulation</keyword>